<dbReference type="OrthoDB" id="1470350at2759"/>
<evidence type="ECO:0000313" key="1">
    <source>
        <dbReference type="EMBL" id="CAD6197569.1"/>
    </source>
</evidence>
<comment type="caution">
    <text evidence="1">The sequence shown here is derived from an EMBL/GenBank/DDBJ whole genome shotgun (WGS) entry which is preliminary data.</text>
</comment>
<sequence>MSKKEQFINRNFDDYEIKLSRPLFVVFDIEIELDAHPIPKFIPIVFNMKSITANWKQRQFVENFQKNFSWIPDFDNIEAIIFN</sequence>
<name>A0A8S1HNX8_9PELO</name>
<gene>
    <name evidence="1" type="ORF">CAUJ_LOCUS13478</name>
</gene>
<dbReference type="EMBL" id="CAJGYM010000098">
    <property type="protein sequence ID" value="CAD6197569.1"/>
    <property type="molecule type" value="Genomic_DNA"/>
</dbReference>
<proteinExistence type="predicted"/>
<protein>
    <submittedName>
        <fullName evidence="1">Uncharacterized protein</fullName>
    </submittedName>
</protein>
<dbReference type="AlphaFoldDB" id="A0A8S1HNX8"/>
<dbReference type="Proteomes" id="UP000835052">
    <property type="component" value="Unassembled WGS sequence"/>
</dbReference>
<reference evidence="1" key="1">
    <citation type="submission" date="2020-10" db="EMBL/GenBank/DDBJ databases">
        <authorList>
            <person name="Kikuchi T."/>
        </authorList>
    </citation>
    <scope>NUCLEOTIDE SEQUENCE</scope>
    <source>
        <strain evidence="1">NKZ352</strain>
    </source>
</reference>
<organism evidence="1 2">
    <name type="scientific">Caenorhabditis auriculariae</name>
    <dbReference type="NCBI Taxonomy" id="2777116"/>
    <lineage>
        <taxon>Eukaryota</taxon>
        <taxon>Metazoa</taxon>
        <taxon>Ecdysozoa</taxon>
        <taxon>Nematoda</taxon>
        <taxon>Chromadorea</taxon>
        <taxon>Rhabditida</taxon>
        <taxon>Rhabditina</taxon>
        <taxon>Rhabditomorpha</taxon>
        <taxon>Rhabditoidea</taxon>
        <taxon>Rhabditidae</taxon>
        <taxon>Peloderinae</taxon>
        <taxon>Caenorhabditis</taxon>
    </lineage>
</organism>
<evidence type="ECO:0000313" key="2">
    <source>
        <dbReference type="Proteomes" id="UP000835052"/>
    </source>
</evidence>
<accession>A0A8S1HNX8</accession>
<keyword evidence="2" id="KW-1185">Reference proteome</keyword>